<dbReference type="Proteomes" id="UP000193335">
    <property type="component" value="Unassembled WGS sequence"/>
</dbReference>
<dbReference type="NCBIfam" id="NF010247">
    <property type="entry name" value="PRK13694.1"/>
    <property type="match status" value="1"/>
</dbReference>
<dbReference type="Proteomes" id="UP000030377">
    <property type="component" value="Unassembled WGS sequence"/>
</dbReference>
<evidence type="ECO:0000313" key="8">
    <source>
        <dbReference type="Proteomes" id="UP000181962"/>
    </source>
</evidence>
<dbReference type="HAMAP" id="MF_00797">
    <property type="entry name" value="UPF0335"/>
    <property type="match status" value="1"/>
</dbReference>
<dbReference type="GeneID" id="92964802"/>
<dbReference type="OrthoDB" id="9813793at2"/>
<evidence type="ECO:0000256" key="1">
    <source>
        <dbReference type="HAMAP-Rule" id="MF_00797"/>
    </source>
</evidence>
<evidence type="ECO:0000313" key="4">
    <source>
        <dbReference type="EMBL" id="APG08718.1"/>
    </source>
</evidence>
<evidence type="ECO:0000313" key="7">
    <source>
        <dbReference type="Proteomes" id="UP000030377"/>
    </source>
</evidence>
<dbReference type="eggNOG" id="COG3750">
    <property type="taxonomic scope" value="Bacteria"/>
</dbReference>
<gene>
    <name evidence="4" type="ORF">BKD09_10280</name>
    <name evidence="6" type="ORF">BSZ19_16870</name>
    <name evidence="5" type="ORF">MA20_03860</name>
</gene>
<organism evidence="5 7">
    <name type="scientific">Bradyrhizobium japonicum</name>
    <dbReference type="NCBI Taxonomy" id="375"/>
    <lineage>
        <taxon>Bacteria</taxon>
        <taxon>Pseudomonadati</taxon>
        <taxon>Pseudomonadota</taxon>
        <taxon>Alphaproteobacteria</taxon>
        <taxon>Hyphomicrobiales</taxon>
        <taxon>Nitrobacteraceae</taxon>
        <taxon>Bradyrhizobium</taxon>
    </lineage>
</organism>
<evidence type="ECO:0000256" key="2">
    <source>
        <dbReference type="SAM" id="Coils"/>
    </source>
</evidence>
<dbReference type="RefSeq" id="WP_014492426.1">
    <property type="nucleotide sequence ID" value="NZ_BJNK01000055.1"/>
</dbReference>
<evidence type="ECO:0000313" key="5">
    <source>
        <dbReference type="EMBL" id="KGT80589.1"/>
    </source>
</evidence>
<evidence type="ECO:0000313" key="6">
    <source>
        <dbReference type="EMBL" id="OSJ33101.1"/>
    </source>
</evidence>
<name>A0A0A3Y4W8_BRAJP</name>
<feature type="domain" description="GapR-like DNA-binding" evidence="3">
    <location>
        <begin position="17"/>
        <end position="88"/>
    </location>
</feature>
<sequence>MATSAAVRDDEPATKFAKDQLKSIIERIERLEEEKKAISDDIRDVYAESKGNGYDVKALRTIVRMRKQDPNERAEAETILETYMQALGML</sequence>
<dbReference type="InterPro" id="IPR018753">
    <property type="entry name" value="GapR-like"/>
</dbReference>
<evidence type="ECO:0000259" key="3">
    <source>
        <dbReference type="Pfam" id="PF10073"/>
    </source>
</evidence>
<reference evidence="5 7" key="1">
    <citation type="submission" date="2014-09" db="EMBL/GenBank/DDBJ databases">
        <title>Draft genome of Bradyrhizobium japonicum Is-34.</title>
        <authorList>
            <person name="Tsurumaru H."/>
            <person name="Yamakawa T."/>
            <person name="Hashimoto S."/>
            <person name="Okizaki K."/>
            <person name="Kanesaki Y."/>
            <person name="Yoshikawa H."/>
            <person name="Yajima S."/>
        </authorList>
    </citation>
    <scope>NUCLEOTIDE SEQUENCE [LARGE SCALE GENOMIC DNA]</scope>
    <source>
        <strain evidence="5 7">Is-34</strain>
    </source>
</reference>
<dbReference type="STRING" id="375.BKD09_RS10280"/>
<dbReference type="PATRIC" id="fig|375.37.peg.1739"/>
<dbReference type="InterPro" id="IPR046367">
    <property type="entry name" value="GapR-like_DNA-bd"/>
</dbReference>
<evidence type="ECO:0000313" key="9">
    <source>
        <dbReference type="Proteomes" id="UP000193335"/>
    </source>
</evidence>
<dbReference type="EMBL" id="JRPN01000003">
    <property type="protein sequence ID" value="KGT80589.1"/>
    <property type="molecule type" value="Genomic_DNA"/>
</dbReference>
<dbReference type="AlphaFoldDB" id="A0A0A3Y4W8"/>
<proteinExistence type="inferred from homology"/>
<dbReference type="EMBL" id="CP017637">
    <property type="protein sequence ID" value="APG08718.1"/>
    <property type="molecule type" value="Genomic_DNA"/>
</dbReference>
<dbReference type="EMBL" id="NAFL01000244">
    <property type="protein sequence ID" value="OSJ33101.1"/>
    <property type="molecule type" value="Genomic_DNA"/>
</dbReference>
<protein>
    <recommendedName>
        <fullName evidence="1">UPF0335 protein BKD09_10280</fullName>
    </recommendedName>
</protein>
<comment type="similarity">
    <text evidence="1">Belongs to the UPF0335 family.</text>
</comment>
<dbReference type="GO" id="GO:0003677">
    <property type="term" value="F:DNA binding"/>
    <property type="evidence" value="ECO:0007669"/>
    <property type="project" value="InterPro"/>
</dbReference>
<reference evidence="4 8" key="2">
    <citation type="submission" date="2016-11" db="EMBL/GenBank/DDBJ databases">
        <title>Complete Genome Sequence of Bradyrhizobium sp. strain J5, an isolated from soybean nodule in Hokkaido.</title>
        <authorList>
            <person name="Kanehara K."/>
        </authorList>
    </citation>
    <scope>NUCLEOTIDE SEQUENCE [LARGE SCALE GENOMIC DNA]</scope>
    <source>
        <strain evidence="4 8">J5</strain>
    </source>
</reference>
<reference evidence="6 9" key="3">
    <citation type="submission" date="2017-03" db="EMBL/GenBank/DDBJ databases">
        <title>Whole genome sequences of fourteen strains of Bradyrhizobium canariense and one strain of Bradyrhizobium japonicum isolated from Lupinus (Papilionoideae: Genisteae) species in Algeria.</title>
        <authorList>
            <person name="Crovadore J."/>
            <person name="Chekireb D."/>
            <person name="Brachmann A."/>
            <person name="Chablais R."/>
            <person name="Cochard B."/>
            <person name="Lefort F."/>
        </authorList>
    </citation>
    <scope>NUCLEOTIDE SEQUENCE [LARGE SCALE GENOMIC DNA]</scope>
    <source>
        <strain evidence="6 9">UBMA197</strain>
    </source>
</reference>
<keyword evidence="2" id="KW-0175">Coiled coil</keyword>
<dbReference type="Proteomes" id="UP000181962">
    <property type="component" value="Chromosome"/>
</dbReference>
<dbReference type="Pfam" id="PF10073">
    <property type="entry name" value="GapR_DNA-bd"/>
    <property type="match status" value="1"/>
</dbReference>
<accession>A0A0A3Y4W8</accession>
<feature type="coiled-coil region" evidence="2">
    <location>
        <begin position="14"/>
        <end position="48"/>
    </location>
</feature>
<dbReference type="KEGG" id="bjp:RN69_11160"/>